<keyword evidence="10" id="KW-1185">Reference proteome</keyword>
<dbReference type="GO" id="GO:1990726">
    <property type="term" value="C:Lsm1-7-Pat1 complex"/>
    <property type="evidence" value="ECO:0007669"/>
    <property type="project" value="TreeGrafter"/>
</dbReference>
<evidence type="ECO:0000256" key="1">
    <source>
        <dbReference type="ARBA" id="ARBA00004123"/>
    </source>
</evidence>
<keyword evidence="5" id="KW-0694">RNA-binding</keyword>
<dbReference type="Gene3D" id="2.30.30.100">
    <property type="match status" value="1"/>
</dbReference>
<comment type="subcellular location">
    <subcellularLocation>
        <location evidence="1">Nucleus</location>
    </subcellularLocation>
</comment>
<evidence type="ECO:0000256" key="3">
    <source>
        <dbReference type="ARBA" id="ARBA00022664"/>
    </source>
</evidence>
<keyword evidence="8" id="KW-0687">Ribonucleoprotein</keyword>
<dbReference type="RefSeq" id="XP_029654524.1">
    <property type="nucleotide sequence ID" value="XM_029798664.1"/>
</dbReference>
<keyword evidence="4" id="KW-0747">Spliceosome</keyword>
<dbReference type="PANTHER" id="PTHR10553">
    <property type="entry name" value="SMALL NUCLEAR RIBONUCLEOPROTEIN"/>
    <property type="match status" value="1"/>
</dbReference>
<proteinExistence type="inferred from homology"/>
<keyword evidence="7" id="KW-0539">Nucleus</keyword>
<comment type="similarity">
    <text evidence="2">Belongs to the snRNP Sm proteins family.</text>
</comment>
<dbReference type="SMART" id="SM00651">
    <property type="entry name" value="Sm"/>
    <property type="match status" value="1"/>
</dbReference>
<dbReference type="Gene3D" id="1.20.58.1520">
    <property type="match status" value="1"/>
</dbReference>
<dbReference type="GO" id="GO:0071004">
    <property type="term" value="C:U2-type prespliceosome"/>
    <property type="evidence" value="ECO:0007669"/>
    <property type="project" value="TreeGrafter"/>
</dbReference>
<dbReference type="InterPro" id="IPR010920">
    <property type="entry name" value="LSM_dom_sf"/>
</dbReference>
<dbReference type="SUPFAM" id="SSF50182">
    <property type="entry name" value="Sm-like ribonucleoproteins"/>
    <property type="match status" value="1"/>
</dbReference>
<dbReference type="PROSITE" id="PS52002">
    <property type="entry name" value="SM"/>
    <property type="match status" value="1"/>
</dbReference>
<evidence type="ECO:0000256" key="4">
    <source>
        <dbReference type="ARBA" id="ARBA00022728"/>
    </source>
</evidence>
<dbReference type="InterPro" id="IPR017132">
    <property type="entry name" value="Lsm7"/>
</dbReference>
<evidence type="ECO:0000256" key="8">
    <source>
        <dbReference type="ARBA" id="ARBA00023274"/>
    </source>
</evidence>
<evidence type="ECO:0000259" key="9">
    <source>
        <dbReference type="PROSITE" id="PS52002"/>
    </source>
</evidence>
<dbReference type="AlphaFoldDB" id="A0A6P7TQL9"/>
<dbReference type="Pfam" id="PF03999">
    <property type="entry name" value="MAP65_ASE1"/>
    <property type="match status" value="1"/>
</dbReference>
<dbReference type="GO" id="GO:0005689">
    <property type="term" value="C:U12-type spliceosomal complex"/>
    <property type="evidence" value="ECO:0007669"/>
    <property type="project" value="TreeGrafter"/>
</dbReference>
<dbReference type="GO" id="GO:0000956">
    <property type="term" value="P:nuclear-transcribed mRNA catabolic process"/>
    <property type="evidence" value="ECO:0007669"/>
    <property type="project" value="InterPro"/>
</dbReference>
<dbReference type="InterPro" id="IPR047575">
    <property type="entry name" value="Sm"/>
</dbReference>
<accession>A0A6P7TQL9</accession>
<feature type="domain" description="Sm" evidence="9">
    <location>
        <begin position="666"/>
        <end position="755"/>
    </location>
</feature>
<evidence type="ECO:0000256" key="5">
    <source>
        <dbReference type="ARBA" id="ARBA00022884"/>
    </source>
</evidence>
<dbReference type="PANTHER" id="PTHR10553:SF5">
    <property type="entry name" value="U6 SNRNA-ASSOCIATED SM-LIKE PROTEIN LSM7"/>
    <property type="match status" value="1"/>
</dbReference>
<dbReference type="GO" id="GO:0097526">
    <property type="term" value="C:spliceosomal tri-snRNP complex"/>
    <property type="evidence" value="ECO:0007669"/>
    <property type="project" value="TreeGrafter"/>
</dbReference>
<dbReference type="Proteomes" id="UP000515154">
    <property type="component" value="Unplaced"/>
</dbReference>
<reference evidence="11" key="1">
    <citation type="submission" date="2025-08" db="UniProtKB">
        <authorList>
            <consortium name="RefSeq"/>
        </authorList>
    </citation>
    <scope>IDENTIFICATION</scope>
</reference>
<dbReference type="Pfam" id="PF01423">
    <property type="entry name" value="LSM"/>
    <property type="match status" value="1"/>
</dbReference>
<dbReference type="GO" id="GO:0000398">
    <property type="term" value="P:mRNA splicing, via spliceosome"/>
    <property type="evidence" value="ECO:0007669"/>
    <property type="project" value="InterPro"/>
</dbReference>
<keyword evidence="6" id="KW-0508">mRNA splicing</keyword>
<protein>
    <submittedName>
        <fullName evidence="11">Protein regulator of cytokinesis 1-like</fullName>
    </submittedName>
</protein>
<evidence type="ECO:0000313" key="10">
    <source>
        <dbReference type="Proteomes" id="UP000515154"/>
    </source>
</evidence>
<dbReference type="InterPro" id="IPR001163">
    <property type="entry name" value="Sm_dom_euk/arc"/>
</dbReference>
<evidence type="ECO:0000256" key="6">
    <source>
        <dbReference type="ARBA" id="ARBA00023187"/>
    </source>
</evidence>
<name>A0A6P7TQL9_9MOLL</name>
<dbReference type="GO" id="GO:0071013">
    <property type="term" value="C:catalytic step 2 spliceosome"/>
    <property type="evidence" value="ECO:0007669"/>
    <property type="project" value="TreeGrafter"/>
</dbReference>
<dbReference type="InterPro" id="IPR044641">
    <property type="entry name" value="Lsm7/SmG-like"/>
</dbReference>
<keyword evidence="3" id="KW-0507">mRNA processing</keyword>
<dbReference type="CDD" id="cd01729">
    <property type="entry name" value="LSm7"/>
    <property type="match status" value="1"/>
</dbReference>
<sequence length="766" mass="89493">MLKDDMKIRFEDLENLKFFDWYINPFETENVNLSQEITENLLNLKYDFEAKVIFNKYGYQQFWVTHRKKYPLLWNEIETLIIAFPSTYLVERGFSAVSNILTKKRNKLQIVNRGDLRLSLSTIEADIKRLTIPIKHRQTCGLFDSAISGLAVKQFRPEHQANQYLSKLQHAGGSYSDRSDGFEDTANTAMEDYFEAEGPRFRGRPRNTLPVTEIFGTKIDELNSKQIISELYQIWNSIGLPQAEQNKRLSRLFAHLKARLVLIVENENDQKTNFLNNMSEMRSMAETLARDLNIDFDYTEDPESKIYEQSQHIHEYYERLKTERDHRLSNFHKINEKHLKYTEILQREQFREYSGGIPSVEYINDLQAFVDELSLQVETNETIYQSYLQKICEFVNKLEDVSLPEFFVENPPVLSSQFLRKCLESLQSFEEEVLSRKERIQDLISACWDLNWKLELAGCGVENISIDVEGKVSQNIIFRLSGLLERLKCRLESQKERVFETILSESDDLVKLFEIEEYYTVGDIQKSDEIDLLLDKLARVKQIKENATSLAGLVNKWKTNWEEFILIDERSTDPDRLKNRGGILLKEQAQTNKIQKELSRLEAKILSYSIEDISDSYLIAFVEGQKTNFRDFVENERILLEETRKSHIGFGQRTRKYFLSQDKRKDSVIDLSRYVDKSVRIKFTLGREGGIKLYYFLVTGILKGYDNVLNLVLDDTTEYLRDLEDTGRLTGKVRKLGLVVCRGNAIVLICPSDGFDEIANPFVQNE</sequence>
<dbReference type="KEGG" id="osn:115227978"/>
<evidence type="ECO:0000313" key="11">
    <source>
        <dbReference type="RefSeq" id="XP_029654524.1"/>
    </source>
</evidence>
<dbReference type="GO" id="GO:0003723">
    <property type="term" value="F:RNA binding"/>
    <property type="evidence" value="ECO:0007669"/>
    <property type="project" value="UniProtKB-KW"/>
</dbReference>
<evidence type="ECO:0000256" key="7">
    <source>
        <dbReference type="ARBA" id="ARBA00023242"/>
    </source>
</evidence>
<gene>
    <name evidence="11" type="primary">LOC115227978</name>
</gene>
<organism evidence="10 11">
    <name type="scientific">Octopus sinensis</name>
    <name type="common">East Asian common octopus</name>
    <dbReference type="NCBI Taxonomy" id="2607531"/>
    <lineage>
        <taxon>Eukaryota</taxon>
        <taxon>Metazoa</taxon>
        <taxon>Spiralia</taxon>
        <taxon>Lophotrochozoa</taxon>
        <taxon>Mollusca</taxon>
        <taxon>Cephalopoda</taxon>
        <taxon>Coleoidea</taxon>
        <taxon>Octopodiformes</taxon>
        <taxon>Octopoda</taxon>
        <taxon>Incirrata</taxon>
        <taxon>Octopodidae</taxon>
        <taxon>Octopus</taxon>
    </lineage>
</organism>
<dbReference type="GO" id="GO:0005688">
    <property type="term" value="C:U6 snRNP"/>
    <property type="evidence" value="ECO:0007669"/>
    <property type="project" value="TreeGrafter"/>
</dbReference>
<evidence type="ECO:0000256" key="2">
    <source>
        <dbReference type="ARBA" id="ARBA00006850"/>
    </source>
</evidence>